<proteinExistence type="inferred from homology"/>
<feature type="region of interest" description="Disordered" evidence="3">
    <location>
        <begin position="449"/>
        <end position="478"/>
    </location>
</feature>
<reference evidence="6 7" key="1">
    <citation type="journal article" date="2019" name="Int. J. Syst. Evol. Microbiol.">
        <title>The Global Catalogue of Microorganisms (GCM) 10K type strain sequencing project: providing services to taxonomists for standard genome sequencing and annotation.</title>
        <authorList>
            <consortium name="The Broad Institute Genomics Platform"/>
            <consortium name="The Broad Institute Genome Sequencing Center for Infectious Disease"/>
            <person name="Wu L."/>
            <person name="Ma J."/>
        </authorList>
    </citation>
    <scope>NUCLEOTIDE SEQUENCE [LARGE SCALE GENOMIC DNA]</scope>
    <source>
        <strain evidence="6 7">JCM 11896</strain>
    </source>
</reference>
<feature type="compositionally biased region" description="Low complexity" evidence="3">
    <location>
        <begin position="97"/>
        <end position="127"/>
    </location>
</feature>
<dbReference type="Gene3D" id="3.30.300.30">
    <property type="match status" value="1"/>
</dbReference>
<dbReference type="InterPro" id="IPR045851">
    <property type="entry name" value="AMP-bd_C_sf"/>
</dbReference>
<sequence>MPPPGTGPTAIVPPDLLPPGLAVATAVAAEHLRAHGIGPGDRVVIDAPARVRWSVLPHLLAVDRAGAAALVADPGWSDRERAAVLTDTAPSRVLDVSTAGTGSGTSTSTGTSTGTETSTGTSTETSTPARPEPGQPRPTGPRDQLDGTDPFLLPTTSGSTGPPTVLARTRDSWLIGFDVLGPLPGPVLVPGPPSSTLYLFGALHALHHGLRLVTTDRFDPADLPAGGSVHLVPALLSTLLDDRDRHPERPAPAVIVCGGAHVAPALRERCARLLPGTVLIEYYGSAEHSLIALRRDAGPLRAVPGVRLAVHDGVLWVDSPQTVLGRLRDGVLQPIGPGPSTVGDRADLGTDGALTVHGRAATTITSGGTLVAVEEVEQVLRGVPGVADVVVSGTPHPSLGTLVTAVVEATDGVAPSRRALRAAVRTALSPAKRPRRWLLVPALPRLGSGKPARSVIDDALRDGTRGTRPFPEPSGGRP</sequence>
<dbReference type="InterPro" id="IPR042099">
    <property type="entry name" value="ANL_N_sf"/>
</dbReference>
<dbReference type="RefSeq" id="WP_344024209.1">
    <property type="nucleotide sequence ID" value="NZ_BAAAJK010000018.1"/>
</dbReference>
<accession>A0ABN1XXW8</accession>
<dbReference type="EMBL" id="BAAAJK010000018">
    <property type="protein sequence ID" value="GAA1392539.1"/>
    <property type="molecule type" value="Genomic_DNA"/>
</dbReference>
<organism evidence="6 7">
    <name type="scientific">Pseudonocardia kongjuensis</name>
    <dbReference type="NCBI Taxonomy" id="102227"/>
    <lineage>
        <taxon>Bacteria</taxon>
        <taxon>Bacillati</taxon>
        <taxon>Actinomycetota</taxon>
        <taxon>Actinomycetes</taxon>
        <taxon>Pseudonocardiales</taxon>
        <taxon>Pseudonocardiaceae</taxon>
        <taxon>Pseudonocardia</taxon>
    </lineage>
</organism>
<dbReference type="Proteomes" id="UP001501414">
    <property type="component" value="Unassembled WGS sequence"/>
</dbReference>
<evidence type="ECO:0000256" key="1">
    <source>
        <dbReference type="ARBA" id="ARBA00006432"/>
    </source>
</evidence>
<comment type="caution">
    <text evidence="6">The sequence shown here is derived from an EMBL/GenBank/DDBJ whole genome shotgun (WGS) entry which is preliminary data.</text>
</comment>
<dbReference type="Pfam" id="PF13193">
    <property type="entry name" value="AMP-binding_C"/>
    <property type="match status" value="1"/>
</dbReference>
<dbReference type="SUPFAM" id="SSF56801">
    <property type="entry name" value="Acetyl-CoA synthetase-like"/>
    <property type="match status" value="1"/>
</dbReference>
<keyword evidence="7" id="KW-1185">Reference proteome</keyword>
<feature type="domain" description="AMP-binding enzyme C-terminal" evidence="5">
    <location>
        <begin position="375"/>
        <end position="450"/>
    </location>
</feature>
<feature type="compositionally biased region" description="Pro residues" evidence="3">
    <location>
        <begin position="130"/>
        <end position="139"/>
    </location>
</feature>
<comment type="similarity">
    <text evidence="1">Belongs to the ATP-dependent AMP-binding enzyme family.</text>
</comment>
<dbReference type="Gene3D" id="3.40.50.12780">
    <property type="entry name" value="N-terminal domain of ligase-like"/>
    <property type="match status" value="1"/>
</dbReference>
<gene>
    <name evidence="6" type="ORF">GCM10009613_37540</name>
</gene>
<evidence type="ECO:0000259" key="5">
    <source>
        <dbReference type="Pfam" id="PF13193"/>
    </source>
</evidence>
<evidence type="ECO:0000256" key="3">
    <source>
        <dbReference type="SAM" id="MobiDB-lite"/>
    </source>
</evidence>
<dbReference type="InterPro" id="IPR000873">
    <property type="entry name" value="AMP-dep_synth/lig_dom"/>
</dbReference>
<dbReference type="PANTHER" id="PTHR43201:SF5">
    <property type="entry name" value="MEDIUM-CHAIN ACYL-COA LIGASE ACSF2, MITOCHONDRIAL"/>
    <property type="match status" value="1"/>
</dbReference>
<name>A0ABN1XXW8_9PSEU</name>
<evidence type="ECO:0000313" key="6">
    <source>
        <dbReference type="EMBL" id="GAA1392539.1"/>
    </source>
</evidence>
<evidence type="ECO:0000313" key="7">
    <source>
        <dbReference type="Proteomes" id="UP001501414"/>
    </source>
</evidence>
<feature type="compositionally biased region" description="Basic and acidic residues" evidence="3">
    <location>
        <begin position="455"/>
        <end position="465"/>
    </location>
</feature>
<dbReference type="Pfam" id="PF00501">
    <property type="entry name" value="AMP-binding"/>
    <property type="match status" value="1"/>
</dbReference>
<dbReference type="InterPro" id="IPR025110">
    <property type="entry name" value="AMP-bd_C"/>
</dbReference>
<dbReference type="PANTHER" id="PTHR43201">
    <property type="entry name" value="ACYL-COA SYNTHETASE"/>
    <property type="match status" value="1"/>
</dbReference>
<feature type="compositionally biased region" description="Low complexity" evidence="3">
    <location>
        <begin position="154"/>
        <end position="164"/>
    </location>
</feature>
<feature type="domain" description="AMP-dependent synthetase/ligase" evidence="4">
    <location>
        <begin position="28"/>
        <end position="299"/>
    </location>
</feature>
<keyword evidence="2" id="KW-0436">Ligase</keyword>
<evidence type="ECO:0000259" key="4">
    <source>
        <dbReference type="Pfam" id="PF00501"/>
    </source>
</evidence>
<feature type="region of interest" description="Disordered" evidence="3">
    <location>
        <begin position="94"/>
        <end position="164"/>
    </location>
</feature>
<evidence type="ECO:0000256" key="2">
    <source>
        <dbReference type="ARBA" id="ARBA00022598"/>
    </source>
</evidence>
<protein>
    <submittedName>
        <fullName evidence="6">AMP-binding protein</fullName>
    </submittedName>
</protein>